<dbReference type="InterPro" id="IPR001387">
    <property type="entry name" value="Cro/C1-type_HTH"/>
</dbReference>
<keyword evidence="3" id="KW-1185">Reference proteome</keyword>
<evidence type="ECO:0000259" key="1">
    <source>
        <dbReference type="PROSITE" id="PS50943"/>
    </source>
</evidence>
<dbReference type="RefSeq" id="WP_073135327.1">
    <property type="nucleotide sequence ID" value="NZ_FQZF01000014.1"/>
</dbReference>
<dbReference type="InterPro" id="IPR010982">
    <property type="entry name" value="Lambda_DNA-bd_dom_sf"/>
</dbReference>
<dbReference type="SUPFAM" id="SSF47413">
    <property type="entry name" value="lambda repressor-like DNA-binding domains"/>
    <property type="match status" value="1"/>
</dbReference>
<sequence length="292" mass="32060">MRFADIGQQLRAYRLESGLRAEEIAARLGVSRAALYRYEKGEVIKLDTIRRLAELLKISPLSLLGIGVEYFSRPLALQERLRQVEEDAEQILQLGGALCTLVTTDGYDAALTEALSEASENASERIAFHAAAEQTLGLLHARKRLYQSRRPSIIAMVSEQALRAFLADGIAPALRLSERQRQRCRVAARAEVENVATLMESVPMGLQLGLLTDAEPTGHFIVLRARERAHLCANPFLPDSPPLGAIGVGTITAADEAVTIHQRVAETAWREARKGAEAAARVRLLLAETQLH</sequence>
<dbReference type="SMART" id="SM00530">
    <property type="entry name" value="HTH_XRE"/>
    <property type="match status" value="1"/>
</dbReference>
<dbReference type="STRING" id="198092.SAMN02745194_02586"/>
<dbReference type="Pfam" id="PF13560">
    <property type="entry name" value="HTH_31"/>
    <property type="match status" value="1"/>
</dbReference>
<evidence type="ECO:0000313" key="3">
    <source>
        <dbReference type="Proteomes" id="UP000184387"/>
    </source>
</evidence>
<reference evidence="2 3" key="1">
    <citation type="submission" date="2016-11" db="EMBL/GenBank/DDBJ databases">
        <authorList>
            <person name="Jaros S."/>
            <person name="Januszkiewicz K."/>
            <person name="Wedrychowicz H."/>
        </authorList>
    </citation>
    <scope>NUCLEOTIDE SEQUENCE [LARGE SCALE GENOMIC DNA]</scope>
    <source>
        <strain evidence="2 3">DSM 14916</strain>
    </source>
</reference>
<dbReference type="AlphaFoldDB" id="A0A1M6JEA6"/>
<organism evidence="2 3">
    <name type="scientific">Muricoccus roseus</name>
    <dbReference type="NCBI Taxonomy" id="198092"/>
    <lineage>
        <taxon>Bacteria</taxon>
        <taxon>Pseudomonadati</taxon>
        <taxon>Pseudomonadota</taxon>
        <taxon>Alphaproteobacteria</taxon>
        <taxon>Acetobacterales</taxon>
        <taxon>Roseomonadaceae</taxon>
        <taxon>Muricoccus</taxon>
    </lineage>
</organism>
<evidence type="ECO:0000313" key="2">
    <source>
        <dbReference type="EMBL" id="SHJ44995.1"/>
    </source>
</evidence>
<protein>
    <submittedName>
        <fullName evidence="2">Helix-turn-helix domain-containing protein</fullName>
    </submittedName>
</protein>
<dbReference type="OrthoDB" id="5446846at2"/>
<proteinExistence type="predicted"/>
<feature type="domain" description="HTH cro/C1-type" evidence="1">
    <location>
        <begin position="10"/>
        <end position="63"/>
    </location>
</feature>
<dbReference type="CDD" id="cd00093">
    <property type="entry name" value="HTH_XRE"/>
    <property type="match status" value="1"/>
</dbReference>
<accession>A0A1M6JEA6</accession>
<dbReference type="EMBL" id="FQZF01000014">
    <property type="protein sequence ID" value="SHJ44995.1"/>
    <property type="molecule type" value="Genomic_DNA"/>
</dbReference>
<dbReference type="PROSITE" id="PS50943">
    <property type="entry name" value="HTH_CROC1"/>
    <property type="match status" value="1"/>
</dbReference>
<dbReference type="Gene3D" id="1.10.260.40">
    <property type="entry name" value="lambda repressor-like DNA-binding domains"/>
    <property type="match status" value="1"/>
</dbReference>
<name>A0A1M6JEA6_9PROT</name>
<dbReference type="GO" id="GO:0003677">
    <property type="term" value="F:DNA binding"/>
    <property type="evidence" value="ECO:0007669"/>
    <property type="project" value="InterPro"/>
</dbReference>
<dbReference type="Proteomes" id="UP000184387">
    <property type="component" value="Unassembled WGS sequence"/>
</dbReference>
<gene>
    <name evidence="2" type="ORF">SAMN02745194_02586</name>
</gene>